<dbReference type="PANTHER" id="PTHR48080">
    <property type="entry name" value="D-GALACTONATE DEHYDRATASE-RELATED"/>
    <property type="match status" value="1"/>
</dbReference>
<protein>
    <submittedName>
        <fullName evidence="4">D-galactarolactone cycloisomerase</fullName>
    </submittedName>
</protein>
<dbReference type="PANTHER" id="PTHR48080:SF2">
    <property type="entry name" value="D-GALACTONATE DEHYDRATASE"/>
    <property type="match status" value="1"/>
</dbReference>
<name>A0ABP4G4H5_9MICO</name>
<dbReference type="CDD" id="cd03316">
    <property type="entry name" value="MR_like"/>
    <property type="match status" value="1"/>
</dbReference>
<keyword evidence="1" id="KW-0456">Lyase</keyword>
<keyword evidence="5" id="KW-1185">Reference proteome</keyword>
<sequence>MSATTITRVRSVLLSAPYGDPISSAENRLHLPRGLRTCGLVEITLSDGTVGLGEGYLAVFAPRVFESIVALLEPLLLGRDARDITARFHDIVTATGYWSVQGAARHVISAVEIALQDCNARLAGLPLYAFLGAPERRALEVYASGGDSVDPAAMKRELDSVAQLGITTFKIRGRAHQADKVTWTQRAGKGAGIKVAVDMTQNLVAPSHTPEEVLRFLSDVSEGSGDAPVFLEEVLGPDRITELPALRALSSVPIAGGEIVTTEVELIERIRIGSYDLAQPDATVIGGIQPVLDVFAAARQAKDVSVYVHCWGGGVGVLANYHASLAGGGTTVEWPLPSYPLRAALLEGALEIDGGLATVSAAPGLGIVLSADIEREFPFREDAVYDCLVDPVRIPAAADWR</sequence>
<dbReference type="InterPro" id="IPR034593">
    <property type="entry name" value="DgoD-like"/>
</dbReference>
<dbReference type="SUPFAM" id="SSF51604">
    <property type="entry name" value="Enolase C-terminal domain-like"/>
    <property type="match status" value="1"/>
</dbReference>
<feature type="domain" description="Mandelate racemase/muconate lactonizing enzyme N-terminal" evidence="2">
    <location>
        <begin position="40"/>
        <end position="132"/>
    </location>
</feature>
<organism evidence="4 5">
    <name type="scientific">Rhodoglobus aureus</name>
    <dbReference type="NCBI Taxonomy" id="191497"/>
    <lineage>
        <taxon>Bacteria</taxon>
        <taxon>Bacillati</taxon>
        <taxon>Actinomycetota</taxon>
        <taxon>Actinomycetes</taxon>
        <taxon>Micrococcales</taxon>
        <taxon>Microbacteriaceae</taxon>
        <taxon>Rhodoglobus</taxon>
    </lineage>
</organism>
<dbReference type="InterPro" id="IPR036849">
    <property type="entry name" value="Enolase-like_C_sf"/>
</dbReference>
<dbReference type="InterPro" id="IPR029065">
    <property type="entry name" value="Enolase_C-like"/>
</dbReference>
<dbReference type="Pfam" id="PF13378">
    <property type="entry name" value="MR_MLE_C"/>
    <property type="match status" value="1"/>
</dbReference>
<dbReference type="Gene3D" id="3.30.390.10">
    <property type="entry name" value="Enolase-like, N-terminal domain"/>
    <property type="match status" value="1"/>
</dbReference>
<proteinExistence type="predicted"/>
<dbReference type="Pfam" id="PF02746">
    <property type="entry name" value="MR_MLE_N"/>
    <property type="match status" value="1"/>
</dbReference>
<gene>
    <name evidence="4" type="ORF">GCM10009655_10820</name>
</gene>
<evidence type="ECO:0000313" key="5">
    <source>
        <dbReference type="Proteomes" id="UP001500943"/>
    </source>
</evidence>
<evidence type="ECO:0000259" key="2">
    <source>
        <dbReference type="Pfam" id="PF02746"/>
    </source>
</evidence>
<dbReference type="EMBL" id="BAAAKW010000019">
    <property type="protein sequence ID" value="GAA1213408.1"/>
    <property type="molecule type" value="Genomic_DNA"/>
</dbReference>
<reference evidence="5" key="1">
    <citation type="journal article" date="2019" name="Int. J. Syst. Evol. Microbiol.">
        <title>The Global Catalogue of Microorganisms (GCM) 10K type strain sequencing project: providing services to taxonomists for standard genome sequencing and annotation.</title>
        <authorList>
            <consortium name="The Broad Institute Genomics Platform"/>
            <consortium name="The Broad Institute Genome Sequencing Center for Infectious Disease"/>
            <person name="Wu L."/>
            <person name="Ma J."/>
        </authorList>
    </citation>
    <scope>NUCLEOTIDE SEQUENCE [LARGE SCALE GENOMIC DNA]</scope>
    <source>
        <strain evidence="5">JCM 12762</strain>
    </source>
</reference>
<dbReference type="SUPFAM" id="SSF54826">
    <property type="entry name" value="Enolase N-terminal domain-like"/>
    <property type="match status" value="1"/>
</dbReference>
<dbReference type="InterPro" id="IPR013341">
    <property type="entry name" value="Mandelate_racemase_N_dom"/>
</dbReference>
<dbReference type="Proteomes" id="UP001500943">
    <property type="component" value="Unassembled WGS sequence"/>
</dbReference>
<accession>A0ABP4G4H5</accession>
<evidence type="ECO:0000256" key="1">
    <source>
        <dbReference type="ARBA" id="ARBA00023239"/>
    </source>
</evidence>
<dbReference type="InterPro" id="IPR029017">
    <property type="entry name" value="Enolase-like_N"/>
</dbReference>
<dbReference type="Gene3D" id="3.20.20.120">
    <property type="entry name" value="Enolase-like C-terminal domain"/>
    <property type="match status" value="1"/>
</dbReference>
<evidence type="ECO:0000259" key="3">
    <source>
        <dbReference type="Pfam" id="PF13378"/>
    </source>
</evidence>
<comment type="caution">
    <text evidence="4">The sequence shown here is derived from an EMBL/GenBank/DDBJ whole genome shotgun (WGS) entry which is preliminary data.</text>
</comment>
<dbReference type="RefSeq" id="WP_343923905.1">
    <property type="nucleotide sequence ID" value="NZ_BAAAKW010000019.1"/>
</dbReference>
<evidence type="ECO:0000313" key="4">
    <source>
        <dbReference type="EMBL" id="GAA1213408.1"/>
    </source>
</evidence>
<feature type="domain" description="Enolase C-terminal" evidence="3">
    <location>
        <begin position="154"/>
        <end position="372"/>
    </location>
</feature>